<dbReference type="Gene3D" id="3.30.1370.120">
    <property type="match status" value="7"/>
</dbReference>
<evidence type="ECO:0000256" key="8">
    <source>
        <dbReference type="ARBA" id="ARBA00023136"/>
    </source>
</evidence>
<dbReference type="PANTHER" id="PTHR30332">
    <property type="entry name" value="PROBABLE GENERAL SECRETION PATHWAY PROTEIN D"/>
    <property type="match status" value="1"/>
</dbReference>
<accession>A0A7V2T525</accession>
<feature type="domain" description="NolW-like" evidence="14">
    <location>
        <begin position="346"/>
        <end position="416"/>
    </location>
</feature>
<keyword evidence="6 12" id="KW-0732">Signal</keyword>
<keyword evidence="5" id="KW-0812">Transmembrane</keyword>
<evidence type="ECO:0000256" key="3">
    <source>
        <dbReference type="ARBA" id="ARBA00022448"/>
    </source>
</evidence>
<feature type="domain" description="GspD-like N0" evidence="15">
    <location>
        <begin position="38"/>
        <end position="107"/>
    </location>
</feature>
<feature type="compositionally biased region" description="Low complexity" evidence="11">
    <location>
        <begin position="1023"/>
        <end position="1033"/>
    </location>
</feature>
<dbReference type="InterPro" id="IPR049371">
    <property type="entry name" value="GspD-like_N0"/>
</dbReference>
<evidence type="ECO:0000256" key="12">
    <source>
        <dbReference type="SAM" id="SignalP"/>
    </source>
</evidence>
<comment type="caution">
    <text evidence="16">The sequence shown here is derived from an EMBL/GenBank/DDBJ whole genome shotgun (WGS) entry which is preliminary data.</text>
</comment>
<protein>
    <submittedName>
        <fullName evidence="16">Type II secretion system protein GspD</fullName>
    </submittedName>
</protein>
<dbReference type="Proteomes" id="UP000885750">
    <property type="component" value="Unassembled WGS sequence"/>
</dbReference>
<comment type="subcellular location">
    <subcellularLocation>
        <location evidence="1 10">Cell outer membrane</location>
    </subcellularLocation>
</comment>
<evidence type="ECO:0000256" key="7">
    <source>
        <dbReference type="ARBA" id="ARBA00022927"/>
    </source>
</evidence>
<feature type="domain" description="NolW-like" evidence="14">
    <location>
        <begin position="491"/>
        <end position="560"/>
    </location>
</feature>
<feature type="domain" description="NolW-like" evidence="14">
    <location>
        <begin position="419"/>
        <end position="488"/>
    </location>
</feature>
<dbReference type="GO" id="GO:0015628">
    <property type="term" value="P:protein secretion by the type II secretion system"/>
    <property type="evidence" value="ECO:0007669"/>
    <property type="project" value="InterPro"/>
</dbReference>
<dbReference type="InterPro" id="IPR004846">
    <property type="entry name" value="T2SS/T3SS_dom"/>
</dbReference>
<sequence>MIFNKKHGLVKAQHLLIASLLSFAMCVAPSYAEGGAQINLKDADIKTLIDMVSRITKKTFIVDPRINGKVTIITGRDIDENELYEVFLSVLQVHNFSAIKVGKVIKIVPSNKAKQLPVPMIDEKEAKMEDKQPDALVTRVIRVEHVPASMLVPILRPLVPSTGQLQAYAPSNTIVISDTVANIQRLVKVIKNMDRADDEQMEVVPLKYASAKELALTIQKLNNSKGNIRVPGKAKISADERTNSLLLGGDKSIRAEMRKIIKRLDTPSRALEVVELKYAEAEDLAQTIRNIQKTKAKASKGGVVTRKPIISVDKRSNSLLLGGDTAMRQQIKRIIVLFDTPRRALEVINLRYAVAEELAKTILEIRKTTASAEGAKTTKPPILSVNKGTNSILLGGSSATRTQIKRIIKRFDVPRKALEVVKLRYAVAASLAKTILEIRKTTASAAGAKAPPPILSVDEGTNSLLIGGNSATRQQIKRIIKRFDIPRTALEVVPLRYAVAKDLAQTIKDIQSTTSSGKGTVTRKPIISVDNRTNSLLLGGNPSMRQQIKRIIRNLDIPKPPEEKTRVVYLRYAKAVDLAKVLSGFAKTQKATKAGAKGAAGTTKAEVDIQADESTNSLIITANKVIHANLAKVIRRLDIRRAQVMVEVIIAEVSENLSKEIGVQLAVGSSSGTAPAAVTGYPGSSASLLSIASSKGKSLPSNVGILTAIANTKGKFQFAALMNALQGDAATNILSTPNVVAMDNEEAEFVIGKNVPFVTGSFSSTGSSSNPSNPFQTIERKDVGLTLKIKPQVNEGNSIILDIDQEISSLAASNESAKDLITNKRSIKTRVIVEDNQILVLGGLMQDDYITTKQKVPLLGDLPIIGKAFQNTRTTKVKQNLMIFIHPVILRDVLTAKGYTHEKYNKLRRAQQRSRVTSRGLLKKKASPLPARLEDLTVQKMTPAQIKAMRLAEWKRKHPQQYRGIRKNIVARHAQAAGKMTPAQLKAKRLQEWYRTHPQDRPKGQMHSKQAYQYQPAKRKVQQKAQQRVIQKPAQKPVKRQPTGLEAIDSF</sequence>
<dbReference type="Pfam" id="PF03958">
    <property type="entry name" value="Secretin_N"/>
    <property type="match status" value="7"/>
</dbReference>
<dbReference type="Pfam" id="PF21305">
    <property type="entry name" value="type_II_gspD_N0"/>
    <property type="match status" value="1"/>
</dbReference>
<dbReference type="EMBL" id="DRMS01000474">
    <property type="protein sequence ID" value="HFC93624.1"/>
    <property type="molecule type" value="Genomic_DNA"/>
</dbReference>
<evidence type="ECO:0000313" key="16">
    <source>
        <dbReference type="EMBL" id="HFC93624.1"/>
    </source>
</evidence>
<evidence type="ECO:0000256" key="11">
    <source>
        <dbReference type="SAM" id="MobiDB-lite"/>
    </source>
</evidence>
<evidence type="ECO:0000256" key="2">
    <source>
        <dbReference type="ARBA" id="ARBA00006980"/>
    </source>
</evidence>
<feature type="domain" description="NolW-like" evidence="14">
    <location>
        <begin position="565"/>
        <end position="643"/>
    </location>
</feature>
<dbReference type="NCBIfam" id="TIGR02517">
    <property type="entry name" value="type_II_gspD"/>
    <property type="match status" value="1"/>
</dbReference>
<keyword evidence="4" id="KW-1134">Transmembrane beta strand</keyword>
<dbReference type="AlphaFoldDB" id="A0A7V2T525"/>
<gene>
    <name evidence="16" type="primary">gspD</name>
    <name evidence="16" type="ORF">ENJ51_12520</name>
</gene>
<comment type="similarity">
    <text evidence="2">Belongs to the bacterial secretin family. GSP D subfamily.</text>
</comment>
<feature type="region of interest" description="Disordered" evidence="11">
    <location>
        <begin position="998"/>
        <end position="1051"/>
    </location>
</feature>
<keyword evidence="9" id="KW-0998">Cell outer membrane</keyword>
<evidence type="ECO:0000259" key="14">
    <source>
        <dbReference type="Pfam" id="PF03958"/>
    </source>
</evidence>
<name>A0A7V2T525_LEUMU</name>
<dbReference type="InterPro" id="IPR013356">
    <property type="entry name" value="T2SS_GspD"/>
</dbReference>
<keyword evidence="8" id="KW-0472">Membrane</keyword>
<feature type="domain" description="Type II/III secretion system secretin-like" evidence="13">
    <location>
        <begin position="724"/>
        <end position="891"/>
    </location>
</feature>
<dbReference type="PANTHER" id="PTHR30332:SF24">
    <property type="entry name" value="SECRETIN GSPD-RELATED"/>
    <property type="match status" value="1"/>
</dbReference>
<evidence type="ECO:0000256" key="10">
    <source>
        <dbReference type="RuleBase" id="RU004004"/>
    </source>
</evidence>
<dbReference type="InterPro" id="IPR005644">
    <property type="entry name" value="NolW-like"/>
</dbReference>
<dbReference type="InterPro" id="IPR001775">
    <property type="entry name" value="GspD/PilQ"/>
</dbReference>
<feature type="domain" description="NolW-like" evidence="14">
    <location>
        <begin position="202"/>
        <end position="269"/>
    </location>
</feature>
<dbReference type="Pfam" id="PF00263">
    <property type="entry name" value="Secretin"/>
    <property type="match status" value="1"/>
</dbReference>
<dbReference type="InterPro" id="IPR050810">
    <property type="entry name" value="Bact_Secretion_Sys_Channel"/>
</dbReference>
<dbReference type="PRINTS" id="PR00811">
    <property type="entry name" value="BCTERIALGSPD"/>
</dbReference>
<keyword evidence="3 10" id="KW-0813">Transport</keyword>
<proteinExistence type="inferred from homology"/>
<evidence type="ECO:0000259" key="13">
    <source>
        <dbReference type="Pfam" id="PF00263"/>
    </source>
</evidence>
<keyword evidence="7" id="KW-0653">Protein transport</keyword>
<evidence type="ECO:0000256" key="5">
    <source>
        <dbReference type="ARBA" id="ARBA00022692"/>
    </source>
</evidence>
<organism evidence="16">
    <name type="scientific">Leucothrix mucor</name>
    <dbReference type="NCBI Taxonomy" id="45248"/>
    <lineage>
        <taxon>Bacteria</taxon>
        <taxon>Pseudomonadati</taxon>
        <taxon>Pseudomonadota</taxon>
        <taxon>Gammaproteobacteria</taxon>
        <taxon>Thiotrichales</taxon>
        <taxon>Thiotrichaceae</taxon>
        <taxon>Leucothrix</taxon>
    </lineage>
</organism>
<evidence type="ECO:0000256" key="1">
    <source>
        <dbReference type="ARBA" id="ARBA00004442"/>
    </source>
</evidence>
<feature type="domain" description="NolW-like" evidence="14">
    <location>
        <begin position="138"/>
        <end position="197"/>
    </location>
</feature>
<evidence type="ECO:0000259" key="15">
    <source>
        <dbReference type="Pfam" id="PF21305"/>
    </source>
</evidence>
<dbReference type="GO" id="GO:0015627">
    <property type="term" value="C:type II protein secretion system complex"/>
    <property type="evidence" value="ECO:0007669"/>
    <property type="project" value="InterPro"/>
</dbReference>
<evidence type="ECO:0000256" key="6">
    <source>
        <dbReference type="ARBA" id="ARBA00022729"/>
    </source>
</evidence>
<feature type="domain" description="NolW-like" evidence="14">
    <location>
        <begin position="272"/>
        <end position="343"/>
    </location>
</feature>
<dbReference type="InterPro" id="IPR038591">
    <property type="entry name" value="NolW-like_sf"/>
</dbReference>
<evidence type="ECO:0000256" key="4">
    <source>
        <dbReference type="ARBA" id="ARBA00022452"/>
    </source>
</evidence>
<reference evidence="16" key="1">
    <citation type="journal article" date="2020" name="mSystems">
        <title>Genome- and Community-Level Interaction Insights into Carbon Utilization and Element Cycling Functions of Hydrothermarchaeota in Hydrothermal Sediment.</title>
        <authorList>
            <person name="Zhou Z."/>
            <person name="Liu Y."/>
            <person name="Xu W."/>
            <person name="Pan J."/>
            <person name="Luo Z.H."/>
            <person name="Li M."/>
        </authorList>
    </citation>
    <scope>NUCLEOTIDE SEQUENCE [LARGE SCALE GENOMIC DNA]</scope>
    <source>
        <strain evidence="16">HyVt-493</strain>
    </source>
</reference>
<feature type="signal peptide" evidence="12">
    <location>
        <begin position="1"/>
        <end position="24"/>
    </location>
</feature>
<dbReference type="GO" id="GO:0009279">
    <property type="term" value="C:cell outer membrane"/>
    <property type="evidence" value="ECO:0007669"/>
    <property type="project" value="UniProtKB-SubCell"/>
</dbReference>
<feature type="chain" id="PRO_5031142655" evidence="12">
    <location>
        <begin position="25"/>
        <end position="1051"/>
    </location>
</feature>
<evidence type="ECO:0000256" key="9">
    <source>
        <dbReference type="ARBA" id="ARBA00023237"/>
    </source>
</evidence>